<sequence>MAARSFLQPTPPPPRKPLKHYLGLTLHAIQLIFAIAVLALYSSDIHNAHERGDSAGAEWVFAVVTAFLGCATALVMLVYVAVLKQRSVGGKAGVLLGLFAWQALGVVLWLVVFGIFAGRFLGTEKKKMRRAVWVDLVCLVLAVGAAAWAGLRWWRNGRGKGGEEGVGGDGKDREAEEKEEGV</sequence>
<evidence type="ECO:0000313" key="1">
    <source>
        <dbReference type="EMBL" id="KAK1138794.1"/>
    </source>
</evidence>
<comment type="caution">
    <text evidence="1">The sequence shown here is derived from an EMBL/GenBank/DDBJ whole genome shotgun (WGS) entry which is preliminary data.</text>
</comment>
<accession>A0ACC3AMW2</accession>
<name>A0ACC3AMW2_9EURO</name>
<proteinExistence type="predicted"/>
<dbReference type="Proteomes" id="UP001177260">
    <property type="component" value="Unassembled WGS sequence"/>
</dbReference>
<keyword evidence="2" id="KW-1185">Reference proteome</keyword>
<reference evidence="1 2" key="1">
    <citation type="journal article" date="2023" name="ACS Omega">
        <title>Identification of the Neoaspergillic Acid Biosynthesis Gene Cluster by Establishing an In Vitro CRISPR-Ribonucleoprotein Genetic System in Aspergillus melleus.</title>
        <authorList>
            <person name="Yuan B."/>
            <person name="Grau M.F."/>
            <person name="Murata R.M."/>
            <person name="Torok T."/>
            <person name="Venkateswaran K."/>
            <person name="Stajich J.E."/>
            <person name="Wang C.C.C."/>
        </authorList>
    </citation>
    <scope>NUCLEOTIDE SEQUENCE [LARGE SCALE GENOMIC DNA]</scope>
    <source>
        <strain evidence="1 2">IMV 1140</strain>
    </source>
</reference>
<evidence type="ECO:0000313" key="2">
    <source>
        <dbReference type="Proteomes" id="UP001177260"/>
    </source>
</evidence>
<gene>
    <name evidence="1" type="ORF">N8T08_001796</name>
</gene>
<organism evidence="1 2">
    <name type="scientific">Aspergillus melleus</name>
    <dbReference type="NCBI Taxonomy" id="138277"/>
    <lineage>
        <taxon>Eukaryota</taxon>
        <taxon>Fungi</taxon>
        <taxon>Dikarya</taxon>
        <taxon>Ascomycota</taxon>
        <taxon>Pezizomycotina</taxon>
        <taxon>Eurotiomycetes</taxon>
        <taxon>Eurotiomycetidae</taxon>
        <taxon>Eurotiales</taxon>
        <taxon>Aspergillaceae</taxon>
        <taxon>Aspergillus</taxon>
        <taxon>Aspergillus subgen. Circumdati</taxon>
    </lineage>
</organism>
<protein>
    <submittedName>
        <fullName evidence="1">Uncharacterized protein</fullName>
    </submittedName>
</protein>
<dbReference type="EMBL" id="JAOPJF010000129">
    <property type="protein sequence ID" value="KAK1138794.1"/>
    <property type="molecule type" value="Genomic_DNA"/>
</dbReference>